<dbReference type="EMBL" id="JAZAVJ010000444">
    <property type="protein sequence ID" value="KAK7397730.1"/>
    <property type="molecule type" value="Genomic_DNA"/>
</dbReference>
<dbReference type="PANTHER" id="PTHR45763:SF46">
    <property type="entry name" value="AB HYDROLASE-1 DOMAIN-CONTAINING PROTEIN"/>
    <property type="match status" value="1"/>
</dbReference>
<dbReference type="Pfam" id="PF12697">
    <property type="entry name" value="Abhydrolase_6"/>
    <property type="match status" value="1"/>
</dbReference>
<keyword evidence="3" id="KW-1185">Reference proteome</keyword>
<organism evidence="2 3">
    <name type="scientific">Neonectria punicea</name>
    <dbReference type="NCBI Taxonomy" id="979145"/>
    <lineage>
        <taxon>Eukaryota</taxon>
        <taxon>Fungi</taxon>
        <taxon>Dikarya</taxon>
        <taxon>Ascomycota</taxon>
        <taxon>Pezizomycotina</taxon>
        <taxon>Sordariomycetes</taxon>
        <taxon>Hypocreomycetidae</taxon>
        <taxon>Hypocreales</taxon>
        <taxon>Nectriaceae</taxon>
        <taxon>Neonectria</taxon>
    </lineage>
</organism>
<dbReference type="PANTHER" id="PTHR45763">
    <property type="entry name" value="HYDROLASE, ALPHA/BETA FOLD FAMILY PROTEIN, EXPRESSED-RELATED"/>
    <property type="match status" value="1"/>
</dbReference>
<feature type="domain" description="AB hydrolase-1" evidence="1">
    <location>
        <begin position="44"/>
        <end position="304"/>
    </location>
</feature>
<dbReference type="InterPro" id="IPR000073">
    <property type="entry name" value="AB_hydrolase_1"/>
</dbReference>
<evidence type="ECO:0000313" key="2">
    <source>
        <dbReference type="EMBL" id="KAK7397730.1"/>
    </source>
</evidence>
<dbReference type="Gene3D" id="3.40.50.1820">
    <property type="entry name" value="alpha/beta hydrolase"/>
    <property type="match status" value="1"/>
</dbReference>
<evidence type="ECO:0000313" key="3">
    <source>
        <dbReference type="Proteomes" id="UP001498476"/>
    </source>
</evidence>
<accession>A0ABR1GHZ0</accession>
<dbReference type="InterPro" id="IPR029058">
    <property type="entry name" value="AB_hydrolase_fold"/>
</dbReference>
<dbReference type="SUPFAM" id="SSF53474">
    <property type="entry name" value="alpha/beta-Hydrolases"/>
    <property type="match status" value="1"/>
</dbReference>
<name>A0ABR1GHZ0_9HYPO</name>
<sequence length="320" mass="36284">MASESKKCLLTFRLPTSNRQIAWAEFGSPTGRPVIALHTSNSCRLEFRQFHEELYEKNIRIVAPDRPGNGRSEFQSDRTIGGYASDVQALAKHLGLQEYAVMGSGVGGPFALACARYINPDDGLKAVGVLSGMAPWDCSLKGMFWMNSINLYMAKWSPELFKRTYDLTWPGHKELHTVPLEELVVDPSVEEKLVTLMESKSELFRPKGREVMKMPGRREDVAAVTAESFIQGADGHVYETDLTVKEWDFKLKDIKFASDRHRPLVLWFGTEDEQIPMHMGRWMAKNISGADFRQEAGDTHVLVHDKFVKFCKELLELAQR</sequence>
<gene>
    <name evidence="2" type="ORF">QQX98_012903</name>
</gene>
<reference evidence="2 3" key="1">
    <citation type="journal article" date="2025" name="Microbiol. Resour. Announc.">
        <title>Draft genome sequences for Neonectria magnoliae and Neonectria punicea, canker pathogens of Liriodendron tulipifera and Acer saccharum in West Virginia.</title>
        <authorList>
            <person name="Petronek H.M."/>
            <person name="Kasson M.T."/>
            <person name="Metheny A.M."/>
            <person name="Stauder C.M."/>
            <person name="Lovett B."/>
            <person name="Lynch S.C."/>
            <person name="Garnas J.R."/>
            <person name="Kasson L.R."/>
            <person name="Stajich J.E."/>
        </authorList>
    </citation>
    <scope>NUCLEOTIDE SEQUENCE [LARGE SCALE GENOMIC DNA]</scope>
    <source>
        <strain evidence="2 3">NRRL 64653</strain>
    </source>
</reference>
<proteinExistence type="predicted"/>
<evidence type="ECO:0000259" key="1">
    <source>
        <dbReference type="Pfam" id="PF12697"/>
    </source>
</evidence>
<dbReference type="Proteomes" id="UP001498476">
    <property type="component" value="Unassembled WGS sequence"/>
</dbReference>
<comment type="caution">
    <text evidence="2">The sequence shown here is derived from an EMBL/GenBank/DDBJ whole genome shotgun (WGS) entry which is preliminary data.</text>
</comment>
<protein>
    <recommendedName>
        <fullName evidence="1">AB hydrolase-1 domain-containing protein</fullName>
    </recommendedName>
</protein>